<dbReference type="AlphaFoldDB" id="A0A2N0Z3F7"/>
<sequence length="398" mass="45675">MKLFADLTENQKKHLFYKAPEAFTNNSDKEILSYALASTLYMPATRPNIYQDLVARKHPSLTSMVICLEDSIGDHEVEAAESKLLEEFQMMKKGLESGILIKTEMPLIFIRIRSVEQFLRIMNRLEDGIDLLTGIVIPKFNAAIGSIILKELESYNHSGNKLYAMPILETKKIIEKETRMEELLSIKTVLDAYKQLILNVRIGATDFCGLYGIRRNIDTTVYDVAIIRDCISDIVNVFLREDSPYVVSGPVWEYFSTKERMLIPQLRETPFRKRYGEAGSKMRTQLIDKQMDGLIQEVLMDITNGLTGKTIIHPTHIKPVQALNVVSYEEYLDANNIIQNGNGEIGVIKSSFSNKMNEIKPHYYWAQKILLKSKVYGVFHEKFTYIDLLKQENFALHT</sequence>
<organism evidence="4 5">
    <name type="scientific">Niallia nealsonii</name>
    <dbReference type="NCBI Taxonomy" id="115979"/>
    <lineage>
        <taxon>Bacteria</taxon>
        <taxon>Bacillati</taxon>
        <taxon>Bacillota</taxon>
        <taxon>Bacilli</taxon>
        <taxon>Bacillales</taxon>
        <taxon>Bacillaceae</taxon>
        <taxon>Niallia</taxon>
    </lineage>
</organism>
<dbReference type="GO" id="GO:0016829">
    <property type="term" value="F:lyase activity"/>
    <property type="evidence" value="ECO:0007669"/>
    <property type="project" value="UniProtKB-KW"/>
</dbReference>
<name>A0A2N0Z3F7_9BACI</name>
<evidence type="ECO:0000256" key="1">
    <source>
        <dbReference type="ARBA" id="ARBA00001946"/>
    </source>
</evidence>
<dbReference type="Proteomes" id="UP000233375">
    <property type="component" value="Unassembled WGS sequence"/>
</dbReference>
<dbReference type="GO" id="GO:0006107">
    <property type="term" value="P:oxaloacetate metabolic process"/>
    <property type="evidence" value="ECO:0007669"/>
    <property type="project" value="TreeGrafter"/>
</dbReference>
<dbReference type="PANTHER" id="PTHR32308:SF10">
    <property type="entry name" value="CITRATE LYASE SUBUNIT BETA"/>
    <property type="match status" value="1"/>
</dbReference>
<dbReference type="PANTHER" id="PTHR32308">
    <property type="entry name" value="LYASE BETA SUBUNIT, PUTATIVE (AFU_ORTHOLOGUE AFUA_4G13030)-RELATED"/>
    <property type="match status" value="1"/>
</dbReference>
<keyword evidence="4" id="KW-0456">Lyase</keyword>
<evidence type="ECO:0000313" key="4">
    <source>
        <dbReference type="EMBL" id="PKG24040.1"/>
    </source>
</evidence>
<evidence type="ECO:0000256" key="2">
    <source>
        <dbReference type="ARBA" id="ARBA00022723"/>
    </source>
</evidence>
<dbReference type="GO" id="GO:0000287">
    <property type="term" value="F:magnesium ion binding"/>
    <property type="evidence" value="ECO:0007669"/>
    <property type="project" value="TreeGrafter"/>
</dbReference>
<dbReference type="SUPFAM" id="SSF51621">
    <property type="entry name" value="Phosphoenolpyruvate/pyruvate domain"/>
    <property type="match status" value="1"/>
</dbReference>
<protein>
    <submittedName>
        <fullName evidence="4">Citrate lyase subunit beta</fullName>
    </submittedName>
</protein>
<dbReference type="OrthoDB" id="9786940at2"/>
<dbReference type="Pfam" id="PF15617">
    <property type="entry name" value="C-C_Bond_Lyase"/>
    <property type="match status" value="1"/>
</dbReference>
<keyword evidence="5" id="KW-1185">Reference proteome</keyword>
<proteinExistence type="predicted"/>
<accession>A0A2N0Z3F7</accession>
<dbReference type="RefSeq" id="WP_101176703.1">
    <property type="nucleotide sequence ID" value="NZ_PISE01000016.1"/>
</dbReference>
<gene>
    <name evidence="4" type="ORF">CWS01_08185</name>
</gene>
<comment type="caution">
    <text evidence="4">The sequence shown here is derived from an EMBL/GenBank/DDBJ whole genome shotgun (WGS) entry which is preliminary data.</text>
</comment>
<keyword evidence="3" id="KW-0460">Magnesium</keyword>
<dbReference type="InterPro" id="IPR039480">
    <property type="entry name" value="C-C_Bond_Lyase-like"/>
</dbReference>
<dbReference type="Gene3D" id="3.20.20.60">
    <property type="entry name" value="Phosphoenolpyruvate-binding domains"/>
    <property type="match status" value="2"/>
</dbReference>
<dbReference type="InterPro" id="IPR015813">
    <property type="entry name" value="Pyrv/PenolPyrv_kinase-like_dom"/>
</dbReference>
<dbReference type="EMBL" id="PISE01000016">
    <property type="protein sequence ID" value="PKG24040.1"/>
    <property type="molecule type" value="Genomic_DNA"/>
</dbReference>
<dbReference type="InterPro" id="IPR040442">
    <property type="entry name" value="Pyrv_kinase-like_dom_sf"/>
</dbReference>
<comment type="cofactor">
    <cofactor evidence="1">
        <name>Mg(2+)</name>
        <dbReference type="ChEBI" id="CHEBI:18420"/>
    </cofactor>
</comment>
<evidence type="ECO:0000256" key="3">
    <source>
        <dbReference type="ARBA" id="ARBA00022842"/>
    </source>
</evidence>
<evidence type="ECO:0000313" key="5">
    <source>
        <dbReference type="Proteomes" id="UP000233375"/>
    </source>
</evidence>
<keyword evidence="2" id="KW-0479">Metal-binding</keyword>
<reference evidence="4 5" key="1">
    <citation type="journal article" date="2003" name="Int. J. Syst. Evol. Microbiol.">
        <title>Bacillus nealsonii sp. nov., isolated from a spacecraft-assembly facility, whose spores are gamma-radiation resistant.</title>
        <authorList>
            <person name="Venkateswaran K."/>
            <person name="Kempf M."/>
            <person name="Chen F."/>
            <person name="Satomi M."/>
            <person name="Nicholson W."/>
            <person name="Kern R."/>
        </authorList>
    </citation>
    <scope>NUCLEOTIDE SEQUENCE [LARGE SCALE GENOMIC DNA]</scope>
    <source>
        <strain evidence="4 5">FO-92</strain>
    </source>
</reference>